<keyword evidence="5" id="KW-1185">Reference proteome</keyword>
<sequence length="236" mass="23550">MSTNTTIRPDPDRAMSTANGPWINDGKKPSASRLRTTGRRRSVPYLLLGVLLVLACVGGFVLISLNSGDRQAVLALARGVPVGHVLTTQDLRQVNVAVDPGVAVVGADQAATVVGRPMATSLSAGALLTPDAVGGAAVPTSGQAIAALALKPGQFPAEVGPGARVSVVFVPGQAGTATSPPADGGTVWPAVVTSVTTPANDQNTVVSVQLSEAAARQVAAVPAGQLSIVMLSAGGR</sequence>
<feature type="transmembrane region" description="Helical" evidence="2">
    <location>
        <begin position="43"/>
        <end position="65"/>
    </location>
</feature>
<reference evidence="4 5" key="1">
    <citation type="submission" date="2016-07" db="EMBL/GenBank/DDBJ databases">
        <title>Complete genome sequence of the Lentzea guizhouensis DHS C013.</title>
        <authorList>
            <person name="Cao C."/>
        </authorList>
    </citation>
    <scope>NUCLEOTIDE SEQUENCE [LARGE SCALE GENOMIC DNA]</scope>
    <source>
        <strain evidence="4 5">DHS C013</strain>
    </source>
</reference>
<name>A0A1B2HE38_9PSEU</name>
<keyword evidence="2" id="KW-1133">Transmembrane helix</keyword>
<evidence type="ECO:0000256" key="2">
    <source>
        <dbReference type="SAM" id="Phobius"/>
    </source>
</evidence>
<gene>
    <name evidence="4" type="ORF">BBK82_07795</name>
</gene>
<organism evidence="4 5">
    <name type="scientific">Lentzea guizhouensis</name>
    <dbReference type="NCBI Taxonomy" id="1586287"/>
    <lineage>
        <taxon>Bacteria</taxon>
        <taxon>Bacillati</taxon>
        <taxon>Actinomycetota</taxon>
        <taxon>Actinomycetes</taxon>
        <taxon>Pseudonocardiales</taxon>
        <taxon>Pseudonocardiaceae</taxon>
        <taxon>Lentzea</taxon>
    </lineage>
</organism>
<keyword evidence="2" id="KW-0472">Membrane</keyword>
<dbReference type="OrthoDB" id="3214303at2"/>
<dbReference type="EMBL" id="CP016793">
    <property type="protein sequence ID" value="ANZ35991.1"/>
    <property type="molecule type" value="Genomic_DNA"/>
</dbReference>
<evidence type="ECO:0000256" key="1">
    <source>
        <dbReference type="SAM" id="MobiDB-lite"/>
    </source>
</evidence>
<dbReference type="SMART" id="SM00858">
    <property type="entry name" value="SAF"/>
    <property type="match status" value="1"/>
</dbReference>
<evidence type="ECO:0000313" key="5">
    <source>
        <dbReference type="Proteomes" id="UP000093053"/>
    </source>
</evidence>
<dbReference type="Proteomes" id="UP000093053">
    <property type="component" value="Chromosome"/>
</dbReference>
<dbReference type="AlphaFoldDB" id="A0A1B2HE38"/>
<protein>
    <recommendedName>
        <fullName evidence="3">SAF domain-containing protein</fullName>
    </recommendedName>
</protein>
<dbReference type="CDD" id="cd11614">
    <property type="entry name" value="SAF_CpaB_FlgA_like"/>
    <property type="match status" value="1"/>
</dbReference>
<feature type="domain" description="SAF" evidence="3">
    <location>
        <begin position="71"/>
        <end position="134"/>
    </location>
</feature>
<proteinExistence type="predicted"/>
<dbReference type="KEGG" id="led:BBK82_07795"/>
<dbReference type="InterPro" id="IPR013974">
    <property type="entry name" value="SAF"/>
</dbReference>
<accession>A0A1B2HE38</accession>
<keyword evidence="2" id="KW-0812">Transmembrane</keyword>
<evidence type="ECO:0000259" key="3">
    <source>
        <dbReference type="SMART" id="SM00858"/>
    </source>
</evidence>
<dbReference type="STRING" id="1586287.BBK82_07795"/>
<dbReference type="RefSeq" id="WP_065914398.1">
    <property type="nucleotide sequence ID" value="NZ_CP016793.1"/>
</dbReference>
<evidence type="ECO:0000313" key="4">
    <source>
        <dbReference type="EMBL" id="ANZ35991.1"/>
    </source>
</evidence>
<feature type="region of interest" description="Disordered" evidence="1">
    <location>
        <begin position="1"/>
        <end position="36"/>
    </location>
</feature>